<dbReference type="InterPro" id="IPR015943">
    <property type="entry name" value="WD40/YVTN_repeat-like_dom_sf"/>
</dbReference>
<dbReference type="Gene3D" id="2.130.10.10">
    <property type="entry name" value="YVTN repeat-like/Quinoprotein amine dehydrogenase"/>
    <property type="match status" value="3"/>
</dbReference>
<protein>
    <recommendedName>
        <fullName evidence="1">RSE1/DDB1/CPSF1 second beta-propeller domain-containing protein</fullName>
    </recommendedName>
</protein>
<dbReference type="EMBL" id="GL379887">
    <property type="protein sequence ID" value="EGT31623.1"/>
    <property type="molecule type" value="Genomic_DNA"/>
</dbReference>
<proteinExistence type="predicted"/>
<evidence type="ECO:0000259" key="1">
    <source>
        <dbReference type="Pfam" id="PF23726"/>
    </source>
</evidence>
<name>G0NI45_CAEBE</name>
<organism evidence="3">
    <name type="scientific">Caenorhabditis brenneri</name>
    <name type="common">Nematode worm</name>
    <dbReference type="NCBI Taxonomy" id="135651"/>
    <lineage>
        <taxon>Eukaryota</taxon>
        <taxon>Metazoa</taxon>
        <taxon>Ecdysozoa</taxon>
        <taxon>Nematoda</taxon>
        <taxon>Chromadorea</taxon>
        <taxon>Rhabditida</taxon>
        <taxon>Rhabditina</taxon>
        <taxon>Rhabditomorpha</taxon>
        <taxon>Rhabditoidea</taxon>
        <taxon>Rhabditidae</taxon>
        <taxon>Peloderinae</taxon>
        <taxon>Caenorhabditis</taxon>
    </lineage>
</organism>
<sequence length="1162" mass="128154">MSCFASTLVRDGTTSSSDIGRLLSNSIDVHVVTGTGHIVKIYKLTQGDLLEESMEIPLTSVIEELKVIQVPSKSHDDIVVLTAEGAIFQVSIGSGTCSTDKIFTFEQGVVPERKKFGVVREAGIVMVASSLSYITMIDLSARSTRQLYTGLSYLKELVPLSYQHFVGLESETKDSCVIKVFSINPCQEVPEEPMETSSMDLELRDIGDAPGYTNSGEISQVFEQKFNTLFANVLQVKEPFNGMVMFNDAEMACIPLPIGMSASEMENCRESIRHLQHPFKDISTVHLNANGSIMVGTTSGSIHILTLVPEAQTSMAVSSINVKYVRNGSVLSTLSTIRNLVFAGSETGNSCWLGIEEKDDGTISSTRKHVFESFGPVKDIIVMPGLDDRMKIIALCGKQQDSTIRVLRNCVMLKSIKSVPVKKLETLHSLKIGSKKDCWVLASTKNSTDLYNVTDEIVLKNNQDLFSKTKTLVAADMGPYVVQITPTFAHIMRILNGPMTEGGVPLGHFSQDIQMDFSKSITVLDTIGQRIIVAVGDCIEAYKVVSTPDLTDVRLELENSRRFAFKVACMAIHTTSSGLDPQSTSPSTSTPTVHLVVGFANSFNLLIMNLDTLITVKEIPLPQYLSCPKAVIAVGSDLVLSGTSGLYHYENFQPQASPTEHTLQRIPGCSTQHQLFHVKSETPGIFAFEKSKRGVTLEQWASKATYPGVHEASLVAGFCGYSFENHVVVYEGSTLSISSIYRRAETIRLGDNATKMANNATVTFGVITHRIDHKDESKNKHSLSRSLDRNYKTYCARRSDRNTQWDILYGTKDDKEVCSILFFLVDTMSPLCSVEFSPYETARHIVSGQIDGTRTHYYVVATCLSYPQKSAEAKSSIYVLKVSGKSVKVVDQLAMQVLGEPTSLHISNQCIYSSFGNQEYRFRLVNEKLQYELVGVLGQQTIPGTSMQAVRSSTSEDIRRGDYTCPSSQLATGVAQVMKATAPIAHNRVIAIGSGRHISSLIYNVQGPRQAGLYFLPSRPTAIKRINHLCNDKVTKMFAADQVVFGTETGAIGFVLFLESQWENLLIRVSAALDRSHVFSVRYHNYSCLLQERQSHNAGFLDGDRLQLLFKMSQAEIMAILQSVIIKQEDKVCGVTDKESLLVKLQLFLESLSVFYTGLTHE</sequence>
<evidence type="ECO:0000313" key="3">
    <source>
        <dbReference type="Proteomes" id="UP000008068"/>
    </source>
</evidence>
<dbReference type="Proteomes" id="UP000008068">
    <property type="component" value="Unassembled WGS sequence"/>
</dbReference>
<dbReference type="InParanoid" id="G0NI45"/>
<dbReference type="Pfam" id="PF23726">
    <property type="entry name" value="Beta-prop_RSE1_2nd"/>
    <property type="match status" value="1"/>
</dbReference>
<dbReference type="AlphaFoldDB" id="G0NI45"/>
<keyword evidence="3" id="KW-1185">Reference proteome</keyword>
<feature type="domain" description="RSE1/DDB1/CPSF1 second beta-propeller" evidence="1">
    <location>
        <begin position="416"/>
        <end position="628"/>
    </location>
</feature>
<dbReference type="HOGENOM" id="CLU_275110_0_0_1"/>
<reference evidence="3" key="1">
    <citation type="submission" date="2011-07" db="EMBL/GenBank/DDBJ databases">
        <authorList>
            <consortium name="Caenorhabditis brenneri Sequencing and Analysis Consortium"/>
            <person name="Wilson R.K."/>
        </authorList>
    </citation>
    <scope>NUCLEOTIDE SEQUENCE [LARGE SCALE GENOMIC DNA]</scope>
    <source>
        <strain evidence="3">PB2801</strain>
    </source>
</reference>
<dbReference type="InterPro" id="IPR050358">
    <property type="entry name" value="RSE1/DDB1/CFT1"/>
</dbReference>
<dbReference type="STRING" id="135651.G0NI45"/>
<dbReference type="InterPro" id="IPR058543">
    <property type="entry name" value="Beta-prop_RSE1/DDB1/CPSF1_2nd"/>
</dbReference>
<evidence type="ECO:0000313" key="2">
    <source>
        <dbReference type="EMBL" id="EGT31623.1"/>
    </source>
</evidence>
<accession>G0NI45</accession>
<dbReference type="PANTHER" id="PTHR10644">
    <property type="entry name" value="DNA REPAIR/RNA PROCESSING CPSF FAMILY"/>
    <property type="match status" value="1"/>
</dbReference>
<gene>
    <name evidence="2" type="ORF">CAEBREN_10779</name>
</gene>
<dbReference type="eggNOG" id="KOG1897">
    <property type="taxonomic scope" value="Eukaryota"/>
</dbReference>